<feature type="active site" description="Proton acceptor" evidence="1">
    <location>
        <position position="26"/>
    </location>
</feature>
<dbReference type="AlphaFoldDB" id="A0A368UAA1"/>
<feature type="binding site" evidence="2">
    <location>
        <position position="290"/>
    </location>
    <ligand>
        <name>substrate</name>
    </ligand>
</feature>
<reference evidence="3 4" key="1">
    <citation type="submission" date="2018-07" db="EMBL/GenBank/DDBJ databases">
        <title>Halomonas rutogse sp. nov., isolated from Lake TangqianCo on Tibetan Plateau.</title>
        <authorList>
            <person name="Lu H."/>
            <person name="Xing P."/>
            <person name="Wu Q."/>
        </authorList>
    </citation>
    <scope>NUCLEOTIDE SEQUENCE [LARGE SCALE GENOMIC DNA]</scope>
    <source>
        <strain evidence="3 4">TQ8S</strain>
    </source>
</reference>
<dbReference type="SUPFAM" id="SSF53756">
    <property type="entry name" value="UDP-Glycosyltransferase/glycogen phosphorylase"/>
    <property type="match status" value="1"/>
</dbReference>
<dbReference type="Gene3D" id="3.40.50.11190">
    <property type="match status" value="1"/>
</dbReference>
<gene>
    <name evidence="3" type="primary">pseG</name>
    <name evidence="3" type="ORF">DU506_01830</name>
</gene>
<accession>A0A368UAA1</accession>
<evidence type="ECO:0000313" key="3">
    <source>
        <dbReference type="EMBL" id="RCV93387.1"/>
    </source>
</evidence>
<dbReference type="InterPro" id="IPR020023">
    <property type="entry name" value="PseG"/>
</dbReference>
<comment type="caution">
    <text evidence="3">The sequence shown here is derived from an EMBL/GenBank/DDBJ whole genome shotgun (WGS) entry which is preliminary data.</text>
</comment>
<name>A0A368UAA1_9GAMM</name>
<dbReference type="RefSeq" id="WP_114485259.1">
    <property type="nucleotide sequence ID" value="NZ_CBCSHM010000002.1"/>
</dbReference>
<dbReference type="EMBL" id="QPIJ01000002">
    <property type="protein sequence ID" value="RCV93387.1"/>
    <property type="molecule type" value="Genomic_DNA"/>
</dbReference>
<dbReference type="EC" id="3.6.1.57" evidence="3"/>
<evidence type="ECO:0000256" key="1">
    <source>
        <dbReference type="PIRSR" id="PIRSR620023-1"/>
    </source>
</evidence>
<dbReference type="GO" id="GO:0016787">
    <property type="term" value="F:hydrolase activity"/>
    <property type="evidence" value="ECO:0007669"/>
    <property type="project" value="UniProtKB-KW"/>
</dbReference>
<organism evidence="3 4">
    <name type="scientific">Vreelandella rituensis</name>
    <dbReference type="NCBI Taxonomy" id="2282306"/>
    <lineage>
        <taxon>Bacteria</taxon>
        <taxon>Pseudomonadati</taxon>
        <taxon>Pseudomonadota</taxon>
        <taxon>Gammaproteobacteria</taxon>
        <taxon>Oceanospirillales</taxon>
        <taxon>Halomonadaceae</taxon>
        <taxon>Vreelandella</taxon>
    </lineage>
</organism>
<dbReference type="OrthoDB" id="9788924at2"/>
<keyword evidence="3" id="KW-0378">Hydrolase</keyword>
<dbReference type="Proteomes" id="UP000253204">
    <property type="component" value="Unassembled WGS sequence"/>
</dbReference>
<proteinExistence type="predicted"/>
<evidence type="ECO:0000313" key="4">
    <source>
        <dbReference type="Proteomes" id="UP000253204"/>
    </source>
</evidence>
<dbReference type="Gene3D" id="3.40.50.2000">
    <property type="entry name" value="Glycogen Phosphorylase B"/>
    <property type="match status" value="1"/>
</dbReference>
<evidence type="ECO:0000256" key="2">
    <source>
        <dbReference type="PIRSR" id="PIRSR620023-2"/>
    </source>
</evidence>
<protein>
    <submittedName>
        <fullName evidence="3">UDP-2,4-diacetamido-2,4, 6-trideoxy-beta-L-altropyranose hydrolase</fullName>
        <ecNumber evidence="3">3.6.1.57</ecNumber>
    </submittedName>
</protein>
<dbReference type="NCBIfam" id="TIGR03590">
    <property type="entry name" value="PseG"/>
    <property type="match status" value="1"/>
</dbReference>
<sequence length="374" mass="41187">MVSTAKKPISIVVLRVDAAVEIGTGHVMRCLTLANALREQGAECHFLCREHPGHLINMIEARGFIAHRLPILSQAGGTGPDSDAQPVHAHWLGTSWQADAEACRPLLMHLAPDWLVVDHYALDAKWERALTNAVGNIMVIDDLANRPHECTVLLDQNALDHSIIERYERIVSENCTLLLGPKYALLRPEYAELAKSLPERDGVISRVLIFVGGSDPYHLTERYLRALAGPEFKHLFVDVVIGKNHPSPAIVENLVEARSKTRLYSALPSLAALMVRSDLMLGAGGATNWERMCLGLNSIVTSVASNQDEINRTLVRKGLIEFLGPADKLTDTAVTLAIENALQNLEVNTKRSAAMRKVVDGRGTEYVIRELLEK</sequence>
<feature type="binding site" evidence="2">
    <location>
        <position position="187"/>
    </location>
    <ligand>
        <name>substrate</name>
    </ligand>
</feature>
<keyword evidence="4" id="KW-1185">Reference proteome</keyword>